<accession>A0AAV6VVX0</accession>
<evidence type="ECO:0000256" key="1">
    <source>
        <dbReference type="SAM" id="MobiDB-lite"/>
    </source>
</evidence>
<comment type="caution">
    <text evidence="2">The sequence shown here is derived from an EMBL/GenBank/DDBJ whole genome shotgun (WGS) entry which is preliminary data.</text>
</comment>
<name>A0AAV6VVX0_9ARAC</name>
<feature type="compositionally biased region" description="Polar residues" evidence="1">
    <location>
        <begin position="52"/>
        <end position="74"/>
    </location>
</feature>
<dbReference type="Proteomes" id="UP000827092">
    <property type="component" value="Unassembled WGS sequence"/>
</dbReference>
<organism evidence="2 3">
    <name type="scientific">Oedothorax gibbosus</name>
    <dbReference type="NCBI Taxonomy" id="931172"/>
    <lineage>
        <taxon>Eukaryota</taxon>
        <taxon>Metazoa</taxon>
        <taxon>Ecdysozoa</taxon>
        <taxon>Arthropoda</taxon>
        <taxon>Chelicerata</taxon>
        <taxon>Arachnida</taxon>
        <taxon>Araneae</taxon>
        <taxon>Araneomorphae</taxon>
        <taxon>Entelegynae</taxon>
        <taxon>Araneoidea</taxon>
        <taxon>Linyphiidae</taxon>
        <taxon>Erigoninae</taxon>
        <taxon>Oedothorax</taxon>
    </lineage>
</organism>
<proteinExistence type="predicted"/>
<dbReference type="AlphaFoldDB" id="A0AAV6VVX0"/>
<reference evidence="2 3" key="1">
    <citation type="journal article" date="2022" name="Nat. Ecol. Evol.">
        <title>A masculinizing supergene underlies an exaggerated male reproductive morph in a spider.</title>
        <authorList>
            <person name="Hendrickx F."/>
            <person name="De Corte Z."/>
            <person name="Sonet G."/>
            <person name="Van Belleghem S.M."/>
            <person name="Kostlbacher S."/>
            <person name="Vangestel C."/>
        </authorList>
    </citation>
    <scope>NUCLEOTIDE SEQUENCE [LARGE SCALE GENOMIC DNA]</scope>
    <source>
        <strain evidence="2">W744_W776</strain>
    </source>
</reference>
<sequence>MPGHITYPVPEGKGHEDWCTSTMRNTGHATLIPCCMHIKVPCVHPPKLMPDNPQTTSILPHQPTSTQHQPNTFFPSRKEVHPSKKNGHRE</sequence>
<protein>
    <submittedName>
        <fullName evidence="2">Uncharacterized protein</fullName>
    </submittedName>
</protein>
<feature type="region of interest" description="Disordered" evidence="1">
    <location>
        <begin position="48"/>
        <end position="90"/>
    </location>
</feature>
<evidence type="ECO:0000313" key="2">
    <source>
        <dbReference type="EMBL" id="KAG8200273.1"/>
    </source>
</evidence>
<evidence type="ECO:0000313" key="3">
    <source>
        <dbReference type="Proteomes" id="UP000827092"/>
    </source>
</evidence>
<dbReference type="EMBL" id="JAFNEN010000017">
    <property type="protein sequence ID" value="KAG8200273.1"/>
    <property type="molecule type" value="Genomic_DNA"/>
</dbReference>
<keyword evidence="3" id="KW-1185">Reference proteome</keyword>
<gene>
    <name evidence="2" type="ORF">JTE90_021924</name>
</gene>